<dbReference type="RefSeq" id="XP_066827362.1">
    <property type="nucleotide sequence ID" value="XM_066974439.1"/>
</dbReference>
<feature type="compositionally biased region" description="Basic residues" evidence="1">
    <location>
        <begin position="65"/>
        <end position="81"/>
    </location>
</feature>
<feature type="region of interest" description="Disordered" evidence="1">
    <location>
        <begin position="1013"/>
        <end position="1071"/>
    </location>
</feature>
<gene>
    <name evidence="2" type="ORF">LODBEIA_P04240</name>
</gene>
<evidence type="ECO:0000313" key="2">
    <source>
        <dbReference type="EMBL" id="CAK9435697.1"/>
    </source>
</evidence>
<sequence>MLASKQLAKKVSIHANVARKARSAGSVYPDTTGFYARHALHHHQRRNQWLWFERSLATMTDQAHGPRKKNKKVKNRNHKNRFSQENQPSWSEVAAYEFEFDLDLQSPIVWHQDGTGYGDVEYKQIPDWLDLQNYIEEIEFLADHLSAGFANKDKVLREISQLEDCILNNPEDFPFVDVDKLVNLGSKLREFCFNNSHDCLTILETVVANGHSFTRFETCLQAKKKKKLSSSSSDDDAMAAGNVVEASWRDRIGQELFPELNLNLGVVRQDYFVPASAFWSYDYPKGFGDLISENEWPVCKKYADSQQEYGLYFVCFYYKELLAFENYLRLATNYRVESLPDLSNEEIEMYMREYEKEKKSSQHIDSSGKVTNSNSNSNSNMAKDLQQYIAKDAHHDWRLAHKEYMSLAKRERDERNYLHEGLHYFQKELREALKRDHLDLNSLSSNLADNVRHAKAVLQNVEVGSARYFKHAIAAARCKELQVRLEALQIPLRILQKSLANRSDLSWVIDQSYKGKSFDWELQAIKRLFHSPQQIPGDINEFAARLYTVCHTSSSATESEEAKQILRTLISDQMRGGLFAHHLKSLRYPWYKFADVDDFDNRTLNILLFLHFPLDAVTDHQSFHRVFSEAINKLKHSGEVADCRALPAEGKSCRFMVLFNSGTGGDHEHDHERQYYIFTNVGDIDRIVQLANDAVIMAAYNSKLKSGTAETGATTLYKQIPEWLHLENHKDEILFLKDQLGGNFDDMSIVMNKVDELMEDITSNDTLYPDLNANSFLKLRSKLKQFCVNNSNDCLKILDSVILSSDVFAEFENKRANNSGKAQAERPVQYKQVPDWLRLENHVADIAFLKKHVENLDDYAKVLAKGDELIEMLINEEKSQGEVHAGSFIKFISRLKEFTIANSPDCLRILDTVVSNVDAFAKFETQMKNKKQLAPPRIPALVPTVESVPLNPRVARAACAAAPAAPPVDRDAETSRFNFNLDPTSIKSAEETGQKSNSNLTPPQIPKLAKVSKEIHHPQAESRGGAIAGTERPVGSSSVHPLNPAKPTKKQSKAQRDANKKTKKEPEKLDLSRLEQYLKDVKSQQESRSREKEAYEWSVDQLKTHNWKVVGSKWENGKRLLILGEDNTPKNTQNGGSRWRFRDIFLIPGLVALGFVGANAYFEREQEHTSVVTHGDGKNEVPRAQGPPPSPSIKHGQENGTTMSTIDSKEEGMANDPRASTWWQKLLWAK</sequence>
<organism evidence="2 3">
    <name type="scientific">Lodderomyces beijingensis</name>
    <dbReference type="NCBI Taxonomy" id="1775926"/>
    <lineage>
        <taxon>Eukaryota</taxon>
        <taxon>Fungi</taxon>
        <taxon>Dikarya</taxon>
        <taxon>Ascomycota</taxon>
        <taxon>Saccharomycotina</taxon>
        <taxon>Pichiomycetes</taxon>
        <taxon>Debaryomycetaceae</taxon>
        <taxon>Candida/Lodderomyces clade</taxon>
        <taxon>Lodderomyces</taxon>
    </lineage>
</organism>
<evidence type="ECO:0000256" key="1">
    <source>
        <dbReference type="SAM" id="MobiDB-lite"/>
    </source>
</evidence>
<dbReference type="GeneID" id="92205620"/>
<name>A0ABP0ZGA4_9ASCO</name>
<dbReference type="Proteomes" id="UP001497383">
    <property type="component" value="Chromosome 1"/>
</dbReference>
<dbReference type="EMBL" id="OZ022405">
    <property type="protein sequence ID" value="CAK9435697.1"/>
    <property type="molecule type" value="Genomic_DNA"/>
</dbReference>
<reference evidence="2 3" key="1">
    <citation type="submission" date="2024-03" db="EMBL/GenBank/DDBJ databases">
        <authorList>
            <person name="Brejova B."/>
        </authorList>
    </citation>
    <scope>NUCLEOTIDE SEQUENCE [LARGE SCALE GENOMIC DNA]</scope>
    <source>
        <strain evidence="2 3">CBS 14171</strain>
    </source>
</reference>
<feature type="region of interest" description="Disordered" evidence="1">
    <location>
        <begin position="358"/>
        <end position="378"/>
    </location>
</feature>
<feature type="compositionally biased region" description="Basic and acidic residues" evidence="1">
    <location>
        <begin position="1054"/>
        <end position="1071"/>
    </location>
</feature>
<proteinExistence type="predicted"/>
<feature type="region of interest" description="Disordered" evidence="1">
    <location>
        <begin position="61"/>
        <end position="88"/>
    </location>
</feature>
<feature type="region of interest" description="Disordered" evidence="1">
    <location>
        <begin position="1170"/>
        <end position="1218"/>
    </location>
</feature>
<protein>
    <submittedName>
        <fullName evidence="2">Uncharacterized protein</fullName>
    </submittedName>
</protein>
<evidence type="ECO:0000313" key="3">
    <source>
        <dbReference type="Proteomes" id="UP001497383"/>
    </source>
</evidence>
<accession>A0ABP0ZGA4</accession>
<keyword evidence="3" id="KW-1185">Reference proteome</keyword>